<proteinExistence type="predicted"/>
<dbReference type="InParanoid" id="A0A4R5DQ60"/>
<organism evidence="2 3">
    <name type="scientific">Jiangella asiatica</name>
    <dbReference type="NCBI Taxonomy" id="2530372"/>
    <lineage>
        <taxon>Bacteria</taxon>
        <taxon>Bacillati</taxon>
        <taxon>Actinomycetota</taxon>
        <taxon>Actinomycetes</taxon>
        <taxon>Jiangellales</taxon>
        <taxon>Jiangellaceae</taxon>
        <taxon>Jiangella</taxon>
    </lineage>
</organism>
<reference evidence="2 3" key="1">
    <citation type="submission" date="2019-03" db="EMBL/GenBank/DDBJ databases">
        <title>Draft genome sequences of novel Actinobacteria.</title>
        <authorList>
            <person name="Sahin N."/>
            <person name="Ay H."/>
            <person name="Saygin H."/>
        </authorList>
    </citation>
    <scope>NUCLEOTIDE SEQUENCE [LARGE SCALE GENOMIC DNA]</scope>
    <source>
        <strain evidence="2 3">5K138</strain>
    </source>
</reference>
<accession>A0A4R5DQ60</accession>
<dbReference type="OrthoDB" id="4171838at2"/>
<dbReference type="InterPro" id="IPR032330">
    <property type="entry name" value="EF-G-binding_C"/>
</dbReference>
<protein>
    <submittedName>
        <fullName evidence="2">FBP domain-containing protein</fullName>
    </submittedName>
</protein>
<dbReference type="Pfam" id="PF16571">
    <property type="entry name" value="FBP_C"/>
    <property type="match status" value="1"/>
</dbReference>
<dbReference type="Proteomes" id="UP000294739">
    <property type="component" value="Unassembled WGS sequence"/>
</dbReference>
<evidence type="ECO:0000313" key="3">
    <source>
        <dbReference type="Proteomes" id="UP000294739"/>
    </source>
</evidence>
<dbReference type="RefSeq" id="WP_131891515.1">
    <property type="nucleotide sequence ID" value="NZ_SMKZ01000003.1"/>
</dbReference>
<gene>
    <name evidence="2" type="ORF">E1269_03965</name>
</gene>
<name>A0A4R5DQ60_9ACTN</name>
<dbReference type="AlphaFoldDB" id="A0A4R5DQ60"/>
<dbReference type="EMBL" id="SMKZ01000003">
    <property type="protein sequence ID" value="TDE14320.1"/>
    <property type="molecule type" value="Genomic_DNA"/>
</dbReference>
<comment type="caution">
    <text evidence="2">The sequence shown here is derived from an EMBL/GenBank/DDBJ whole genome shotgun (WGS) entry which is preliminary data.</text>
</comment>
<evidence type="ECO:0000259" key="1">
    <source>
        <dbReference type="Pfam" id="PF16571"/>
    </source>
</evidence>
<sequence length="177" mass="19155">MRPLTESDIRGSFVNCSKGEAKRLNLPRELDEQPWEYLDFLGWRDPGAPDRCYVVAERDDGSLVGITLRATPRTNRGFTTRSMCSLCLTVHTNGGVALMSARRAGEAGRHGNTAGEYLCADLACSLYSRGKKTPIVGAEIDETISVTERVARAQRNLAGFIGRVLAPGTPAAASPEQ</sequence>
<evidence type="ECO:0000313" key="2">
    <source>
        <dbReference type="EMBL" id="TDE14320.1"/>
    </source>
</evidence>
<keyword evidence="3" id="KW-1185">Reference proteome</keyword>
<feature type="domain" description="Elongation factor G-binding protein C-terminal treble-clef zinc-finger" evidence="1">
    <location>
        <begin position="8"/>
        <end position="164"/>
    </location>
</feature>